<proteinExistence type="inferred from homology"/>
<dbReference type="Gene3D" id="3.40.50.620">
    <property type="entry name" value="HUPs"/>
    <property type="match status" value="1"/>
</dbReference>
<evidence type="ECO:0000259" key="2">
    <source>
        <dbReference type="Pfam" id="PF00582"/>
    </source>
</evidence>
<gene>
    <name evidence="3" type="ORF">RHOFW104T7_07990</name>
</gene>
<reference evidence="3 4" key="1">
    <citation type="journal article" date="2016" name="MBio">
        <title>Lateral Gene Transfer in a Heavy Metal-Contaminated-Groundwater Microbial Community.</title>
        <authorList>
            <person name="Hemme C.L."/>
            <person name="Green S.J."/>
            <person name="Rishishwar L."/>
            <person name="Prakash O."/>
            <person name="Pettenato A."/>
            <person name="Chakraborty R."/>
            <person name="Deutschbauer A.M."/>
            <person name="Van Nostrand J.D."/>
            <person name="Wu L."/>
            <person name="He Z."/>
            <person name="Jordan I.K."/>
            <person name="Hazen T.C."/>
            <person name="Arkin A.P."/>
            <person name="Kostka J.E."/>
            <person name="Zhou J."/>
        </authorList>
    </citation>
    <scope>NUCLEOTIDE SEQUENCE [LARGE SCALE GENOMIC DNA]</scope>
    <source>
        <strain evidence="3 4">FW104-T7</strain>
    </source>
</reference>
<protein>
    <submittedName>
        <fullName evidence="3">Universal stress protein UspA</fullName>
    </submittedName>
</protein>
<dbReference type="eggNOG" id="COG0589">
    <property type="taxonomic scope" value="Bacteria"/>
</dbReference>
<dbReference type="RefSeq" id="WP_008433372.1">
    <property type="nucleotide sequence ID" value="NZ_LVJS01000025.1"/>
</dbReference>
<keyword evidence="4" id="KW-1185">Reference proteome</keyword>
<dbReference type="SUPFAM" id="SSF52402">
    <property type="entry name" value="Adenine nucleotide alpha hydrolases-like"/>
    <property type="match status" value="1"/>
</dbReference>
<dbReference type="InterPro" id="IPR014729">
    <property type="entry name" value="Rossmann-like_a/b/a_fold"/>
</dbReference>
<dbReference type="PANTHER" id="PTHR46268">
    <property type="entry name" value="STRESS RESPONSE PROTEIN NHAX"/>
    <property type="match status" value="1"/>
</dbReference>
<dbReference type="Proteomes" id="UP000076131">
    <property type="component" value="Unassembled WGS sequence"/>
</dbReference>
<dbReference type="CDD" id="cd00293">
    <property type="entry name" value="USP-like"/>
    <property type="match status" value="1"/>
</dbReference>
<feature type="domain" description="UspA" evidence="2">
    <location>
        <begin position="1"/>
        <end position="144"/>
    </location>
</feature>
<dbReference type="PRINTS" id="PR01438">
    <property type="entry name" value="UNVRSLSTRESS"/>
</dbReference>
<dbReference type="PANTHER" id="PTHR46268:SF15">
    <property type="entry name" value="UNIVERSAL STRESS PROTEIN HP_0031"/>
    <property type="match status" value="1"/>
</dbReference>
<dbReference type="Pfam" id="PF00582">
    <property type="entry name" value="Usp"/>
    <property type="match status" value="1"/>
</dbReference>
<comment type="caution">
    <text evidence="3">The sequence shown here is derived from an EMBL/GenBank/DDBJ whole genome shotgun (WGS) entry which is preliminary data.</text>
</comment>
<dbReference type="AlphaFoldDB" id="A0A154QKA2"/>
<dbReference type="InterPro" id="IPR006016">
    <property type="entry name" value="UspA"/>
</dbReference>
<organism evidence="3 4">
    <name type="scientific">Rhodanobacter thiooxydans</name>
    <dbReference type="NCBI Taxonomy" id="416169"/>
    <lineage>
        <taxon>Bacteria</taxon>
        <taxon>Pseudomonadati</taxon>
        <taxon>Pseudomonadota</taxon>
        <taxon>Gammaproteobacteria</taxon>
        <taxon>Lysobacterales</taxon>
        <taxon>Rhodanobacteraceae</taxon>
        <taxon>Rhodanobacter</taxon>
    </lineage>
</organism>
<evidence type="ECO:0000313" key="4">
    <source>
        <dbReference type="Proteomes" id="UP000076131"/>
    </source>
</evidence>
<sequence length="145" mass="15783">MFKHILLPTDGSELSLRAVDAGIELAAKLGASVYAFHVIAPFPASVYFAEFVVANEPSYTREAIANAERYLADVHQRAQAAGVPSDGSYEIDARPYSAIVGAARKQQCDLIVMASHGWRGFDRLLLGSETHKVILNGDVPVLVWR</sequence>
<dbReference type="STRING" id="416169.RHOFW104T7_07990"/>
<comment type="similarity">
    <text evidence="1">Belongs to the universal stress protein A family.</text>
</comment>
<dbReference type="InterPro" id="IPR006015">
    <property type="entry name" value="Universal_stress_UspA"/>
</dbReference>
<accession>A0A154QKA2</accession>
<dbReference type="EMBL" id="LVJS01000025">
    <property type="protein sequence ID" value="KZC24540.1"/>
    <property type="molecule type" value="Genomic_DNA"/>
</dbReference>
<evidence type="ECO:0000256" key="1">
    <source>
        <dbReference type="ARBA" id="ARBA00008791"/>
    </source>
</evidence>
<name>A0A154QKA2_9GAMM</name>
<evidence type="ECO:0000313" key="3">
    <source>
        <dbReference type="EMBL" id="KZC24540.1"/>
    </source>
</evidence>